<dbReference type="InterPro" id="IPR011009">
    <property type="entry name" value="Kinase-like_dom_sf"/>
</dbReference>
<dbReference type="GO" id="GO:0005737">
    <property type="term" value="C:cytoplasm"/>
    <property type="evidence" value="ECO:0007669"/>
    <property type="project" value="TreeGrafter"/>
</dbReference>
<dbReference type="GO" id="GO:0004103">
    <property type="term" value="F:choline kinase activity"/>
    <property type="evidence" value="ECO:0007669"/>
    <property type="project" value="TreeGrafter"/>
</dbReference>
<dbReference type="GO" id="GO:0006646">
    <property type="term" value="P:phosphatidylethanolamine biosynthetic process"/>
    <property type="evidence" value="ECO:0007669"/>
    <property type="project" value="TreeGrafter"/>
</dbReference>
<organism evidence="2 3">
    <name type="scientific">Allomyces macrogynus (strain ATCC 38327)</name>
    <name type="common">Allomyces javanicus var. macrogynus</name>
    <dbReference type="NCBI Taxonomy" id="578462"/>
    <lineage>
        <taxon>Eukaryota</taxon>
        <taxon>Fungi</taxon>
        <taxon>Fungi incertae sedis</taxon>
        <taxon>Blastocladiomycota</taxon>
        <taxon>Blastocladiomycetes</taxon>
        <taxon>Blastocladiales</taxon>
        <taxon>Blastocladiaceae</taxon>
        <taxon>Allomyces</taxon>
    </lineage>
</organism>
<dbReference type="eggNOG" id="KOG4720">
    <property type="taxonomic scope" value="Eukaryota"/>
</dbReference>
<dbReference type="EMBL" id="GG745329">
    <property type="protein sequence ID" value="KNE55672.1"/>
    <property type="molecule type" value="Genomic_DNA"/>
</dbReference>
<dbReference type="AlphaFoldDB" id="A0A0L0RZ38"/>
<protein>
    <submittedName>
        <fullName evidence="2">Uncharacterized protein</fullName>
    </submittedName>
</protein>
<reference evidence="2 3" key="1">
    <citation type="submission" date="2009-11" db="EMBL/GenBank/DDBJ databases">
        <title>Annotation of Allomyces macrogynus ATCC 38327.</title>
        <authorList>
            <consortium name="The Broad Institute Genome Sequencing Platform"/>
            <person name="Russ C."/>
            <person name="Cuomo C."/>
            <person name="Burger G."/>
            <person name="Gray M.W."/>
            <person name="Holland P.W.H."/>
            <person name="King N."/>
            <person name="Lang F.B.F."/>
            <person name="Roger A.J."/>
            <person name="Ruiz-Trillo I."/>
            <person name="Young S.K."/>
            <person name="Zeng Q."/>
            <person name="Gargeya S."/>
            <person name="Fitzgerald M."/>
            <person name="Haas B."/>
            <person name="Abouelleil A."/>
            <person name="Alvarado L."/>
            <person name="Arachchi H.M."/>
            <person name="Berlin A."/>
            <person name="Chapman S.B."/>
            <person name="Gearin G."/>
            <person name="Goldberg J."/>
            <person name="Griggs A."/>
            <person name="Gujja S."/>
            <person name="Hansen M."/>
            <person name="Heiman D."/>
            <person name="Howarth C."/>
            <person name="Larimer J."/>
            <person name="Lui A."/>
            <person name="MacDonald P.J.P."/>
            <person name="McCowen C."/>
            <person name="Montmayeur A."/>
            <person name="Murphy C."/>
            <person name="Neiman D."/>
            <person name="Pearson M."/>
            <person name="Priest M."/>
            <person name="Roberts A."/>
            <person name="Saif S."/>
            <person name="Shea T."/>
            <person name="Sisk P."/>
            <person name="Stolte C."/>
            <person name="Sykes S."/>
            <person name="Wortman J."/>
            <person name="Nusbaum C."/>
            <person name="Birren B."/>
        </authorList>
    </citation>
    <scope>NUCLEOTIDE SEQUENCE [LARGE SCALE GENOMIC DNA]</scope>
    <source>
        <strain evidence="2 3">ATCC 38327</strain>
    </source>
</reference>
<evidence type="ECO:0000256" key="1">
    <source>
        <dbReference type="ARBA" id="ARBA00038211"/>
    </source>
</evidence>
<evidence type="ECO:0000313" key="3">
    <source>
        <dbReference type="Proteomes" id="UP000054350"/>
    </source>
</evidence>
<reference evidence="3" key="2">
    <citation type="submission" date="2009-11" db="EMBL/GenBank/DDBJ databases">
        <title>The Genome Sequence of Allomyces macrogynus strain ATCC 38327.</title>
        <authorList>
            <consortium name="The Broad Institute Genome Sequencing Platform"/>
            <person name="Russ C."/>
            <person name="Cuomo C."/>
            <person name="Shea T."/>
            <person name="Young S.K."/>
            <person name="Zeng Q."/>
            <person name="Koehrsen M."/>
            <person name="Haas B."/>
            <person name="Borodovsky M."/>
            <person name="Guigo R."/>
            <person name="Alvarado L."/>
            <person name="Berlin A."/>
            <person name="Borenstein D."/>
            <person name="Chen Z."/>
            <person name="Engels R."/>
            <person name="Freedman E."/>
            <person name="Gellesch M."/>
            <person name="Goldberg J."/>
            <person name="Griggs A."/>
            <person name="Gujja S."/>
            <person name="Heiman D."/>
            <person name="Hepburn T."/>
            <person name="Howarth C."/>
            <person name="Jen D."/>
            <person name="Larson L."/>
            <person name="Lewis B."/>
            <person name="Mehta T."/>
            <person name="Park D."/>
            <person name="Pearson M."/>
            <person name="Roberts A."/>
            <person name="Saif S."/>
            <person name="Shenoy N."/>
            <person name="Sisk P."/>
            <person name="Stolte C."/>
            <person name="Sykes S."/>
            <person name="Walk T."/>
            <person name="White J."/>
            <person name="Yandava C."/>
            <person name="Burger G."/>
            <person name="Gray M.W."/>
            <person name="Holland P.W.H."/>
            <person name="King N."/>
            <person name="Lang F.B.F."/>
            <person name="Roger A.J."/>
            <person name="Ruiz-Trillo I."/>
            <person name="Lander E."/>
            <person name="Nusbaum C."/>
        </authorList>
    </citation>
    <scope>NUCLEOTIDE SEQUENCE [LARGE SCALE GENOMIC DNA]</scope>
    <source>
        <strain evidence="3">ATCC 38327</strain>
    </source>
</reference>
<dbReference type="Proteomes" id="UP000054350">
    <property type="component" value="Unassembled WGS sequence"/>
</dbReference>
<dbReference type="PANTHER" id="PTHR22603">
    <property type="entry name" value="CHOLINE/ETHANOALAMINE KINASE"/>
    <property type="match status" value="1"/>
</dbReference>
<evidence type="ECO:0000313" key="2">
    <source>
        <dbReference type="EMBL" id="KNE55672.1"/>
    </source>
</evidence>
<dbReference type="SUPFAM" id="SSF56112">
    <property type="entry name" value="Protein kinase-like (PK-like)"/>
    <property type="match status" value="1"/>
</dbReference>
<dbReference type="STRING" id="578462.A0A0L0RZ38"/>
<dbReference type="Pfam" id="PF01633">
    <property type="entry name" value="Choline_kinase"/>
    <property type="match status" value="1"/>
</dbReference>
<dbReference type="PANTHER" id="PTHR22603:SF93">
    <property type="entry name" value="RE24176P"/>
    <property type="match status" value="1"/>
</dbReference>
<proteinExistence type="inferred from homology"/>
<comment type="similarity">
    <text evidence="1">Belongs to the choline/ethanolamine kinase family.</text>
</comment>
<dbReference type="Gene3D" id="3.90.1200.10">
    <property type="match status" value="1"/>
</dbReference>
<dbReference type="GO" id="GO:0004305">
    <property type="term" value="F:ethanolamine kinase activity"/>
    <property type="evidence" value="ECO:0007669"/>
    <property type="project" value="TreeGrafter"/>
</dbReference>
<sequence>MEHYIEREREIYWLRKLSESGYGPRLLATFANGRFEEFLDAATLTKHDLRDPPTSALIAAKLATLHSVAESFPLSPGLADRRNADPEIWATLDKLYPDRTARAQRAVHVPTLRSLLAKIRVALDSHLKAATVFGAQRLAVRRCLSGTP</sequence>
<name>A0A0L0RZ38_ALLM3</name>
<dbReference type="OrthoDB" id="10267235at2759"/>
<keyword evidence="3" id="KW-1185">Reference proteome</keyword>
<accession>A0A0L0RZ38</accession>
<gene>
    <name evidence="2" type="ORF">AMAG_01560</name>
</gene>
<dbReference type="VEuPathDB" id="FungiDB:AMAG_01560"/>